<feature type="compositionally biased region" description="Polar residues" evidence="1">
    <location>
        <begin position="75"/>
        <end position="84"/>
    </location>
</feature>
<dbReference type="Proteomes" id="UP000485058">
    <property type="component" value="Unassembled WGS sequence"/>
</dbReference>
<feature type="compositionally biased region" description="Basic and acidic residues" evidence="1">
    <location>
        <begin position="86"/>
        <end position="101"/>
    </location>
</feature>
<keyword evidence="3" id="KW-1185">Reference proteome</keyword>
<feature type="region of interest" description="Disordered" evidence="1">
    <location>
        <begin position="75"/>
        <end position="111"/>
    </location>
</feature>
<dbReference type="EMBL" id="BLLF01000847">
    <property type="protein sequence ID" value="GFH15417.1"/>
    <property type="molecule type" value="Genomic_DNA"/>
</dbReference>
<reference evidence="2 3" key="1">
    <citation type="submission" date="2020-02" db="EMBL/GenBank/DDBJ databases">
        <title>Draft genome sequence of Haematococcus lacustris strain NIES-144.</title>
        <authorList>
            <person name="Morimoto D."/>
            <person name="Nakagawa S."/>
            <person name="Yoshida T."/>
            <person name="Sawayama S."/>
        </authorList>
    </citation>
    <scope>NUCLEOTIDE SEQUENCE [LARGE SCALE GENOMIC DNA]</scope>
    <source>
        <strain evidence="2 3">NIES-144</strain>
    </source>
</reference>
<dbReference type="AlphaFoldDB" id="A0A699YYP9"/>
<feature type="region of interest" description="Disordered" evidence="1">
    <location>
        <begin position="1"/>
        <end position="47"/>
    </location>
</feature>
<evidence type="ECO:0000313" key="3">
    <source>
        <dbReference type="Proteomes" id="UP000485058"/>
    </source>
</evidence>
<evidence type="ECO:0000256" key="1">
    <source>
        <dbReference type="SAM" id="MobiDB-lite"/>
    </source>
</evidence>
<organism evidence="2 3">
    <name type="scientific">Haematococcus lacustris</name>
    <name type="common">Green alga</name>
    <name type="synonym">Haematococcus pluvialis</name>
    <dbReference type="NCBI Taxonomy" id="44745"/>
    <lineage>
        <taxon>Eukaryota</taxon>
        <taxon>Viridiplantae</taxon>
        <taxon>Chlorophyta</taxon>
        <taxon>core chlorophytes</taxon>
        <taxon>Chlorophyceae</taxon>
        <taxon>CS clade</taxon>
        <taxon>Chlamydomonadales</taxon>
        <taxon>Haematococcaceae</taxon>
        <taxon>Haematococcus</taxon>
    </lineage>
</organism>
<sequence>MGVDCMIRHESHVERQEDHEPNGKQQQDHEPNFERQQHHEWYQEQQHHQACHQVRRWATPAGHQGFDATNFQELLSSSPAQAGQQDHADKESLHMEHDQASQHDQTSNWRWAGGEEGFVPAIY</sequence>
<gene>
    <name evidence="2" type="ORF">HaLaN_11641</name>
</gene>
<comment type="caution">
    <text evidence="2">The sequence shown here is derived from an EMBL/GenBank/DDBJ whole genome shotgun (WGS) entry which is preliminary data.</text>
</comment>
<accession>A0A699YYP9</accession>
<name>A0A699YYP9_HAELA</name>
<evidence type="ECO:0000313" key="2">
    <source>
        <dbReference type="EMBL" id="GFH15417.1"/>
    </source>
</evidence>
<proteinExistence type="predicted"/>
<protein>
    <submittedName>
        <fullName evidence="2">Uncharacterized protein</fullName>
    </submittedName>
</protein>